<dbReference type="InterPro" id="IPR028082">
    <property type="entry name" value="Peripla_BP_I"/>
</dbReference>
<name>A0ABZ0CRX4_9BURK</name>
<dbReference type="Proteomes" id="UP001303946">
    <property type="component" value="Chromosome"/>
</dbReference>
<dbReference type="InterPro" id="IPR051010">
    <property type="entry name" value="BCAA_transport"/>
</dbReference>
<feature type="signal peptide" evidence="3">
    <location>
        <begin position="1"/>
        <end position="20"/>
    </location>
</feature>
<feature type="chain" id="PRO_5046290735" evidence="3">
    <location>
        <begin position="21"/>
        <end position="402"/>
    </location>
</feature>
<gene>
    <name evidence="5" type="ORF">RXV79_22210</name>
</gene>
<feature type="domain" description="Leucine-binding protein" evidence="4">
    <location>
        <begin position="27"/>
        <end position="365"/>
    </location>
</feature>
<reference evidence="5 6" key="1">
    <citation type="submission" date="2023-10" db="EMBL/GenBank/DDBJ databases">
        <title>Bacteria for the degradation of biodegradable plastic PBAT(Polybutylene adipate terephthalate).</title>
        <authorList>
            <person name="Weon H.-Y."/>
            <person name="Yeon J."/>
        </authorList>
    </citation>
    <scope>NUCLEOTIDE SEQUENCE [LARGE SCALE GENOMIC DNA]</scope>
    <source>
        <strain evidence="5 6">SBD 7-3</strain>
    </source>
</reference>
<organism evidence="5 6">
    <name type="scientific">Piscinibacter gummiphilus</name>
    <dbReference type="NCBI Taxonomy" id="946333"/>
    <lineage>
        <taxon>Bacteria</taxon>
        <taxon>Pseudomonadati</taxon>
        <taxon>Pseudomonadota</taxon>
        <taxon>Betaproteobacteria</taxon>
        <taxon>Burkholderiales</taxon>
        <taxon>Sphaerotilaceae</taxon>
        <taxon>Piscinibacter</taxon>
    </lineage>
</organism>
<dbReference type="Pfam" id="PF13458">
    <property type="entry name" value="Peripla_BP_6"/>
    <property type="match status" value="1"/>
</dbReference>
<evidence type="ECO:0000256" key="1">
    <source>
        <dbReference type="ARBA" id="ARBA00010062"/>
    </source>
</evidence>
<dbReference type="PANTHER" id="PTHR30483:SF6">
    <property type="entry name" value="PERIPLASMIC BINDING PROTEIN OF ABC TRANSPORTER FOR NATURAL AMINO ACIDS"/>
    <property type="match status" value="1"/>
</dbReference>
<comment type="similarity">
    <text evidence="1">Belongs to the leucine-binding protein family.</text>
</comment>
<sequence length="402" mass="42744">MKLKTLALGCALAASSLAHAQGISDDKVKIGLILDMSGLYSDITGPNLVTAVKMAVDDYGGKVLGKPIEVLAADHQNKADIAANKAREWYDVEKLDAVLDVAASAPALAVATVAKEKNKIAVFTSPGASRLTNEACTPVTVHYTYDTYALANVTGKAVVQNGGDTWFFLVADYAFGSVLEKDTSDVVKAGGGKVLGSVRHPLSASDFSSYMLKAQGSGAKIIGLANAGGDTINAIKAAKEFGLTASGKQQLAGLLMFINDVHSLGLPATQGMMLSAGWYWDLNPETRAWAKRFFEKTKKMPNMAQAGAYSATLHYLNAVKAAGTDATEPVMAKMKSMPINDMFAKNGRIREDGRMVHDMYLFQVKKPSESKSPWDYYALKGTVPADQAFTPLASSACPLVKK</sequence>
<evidence type="ECO:0000259" key="4">
    <source>
        <dbReference type="Pfam" id="PF13458"/>
    </source>
</evidence>
<keyword evidence="6" id="KW-1185">Reference proteome</keyword>
<dbReference type="Gene3D" id="3.40.50.2300">
    <property type="match status" value="2"/>
</dbReference>
<protein>
    <submittedName>
        <fullName evidence="5">ABC transporter substrate-binding protein</fullName>
    </submittedName>
</protein>
<dbReference type="RefSeq" id="WP_316700270.1">
    <property type="nucleotide sequence ID" value="NZ_CP136336.1"/>
</dbReference>
<dbReference type="InterPro" id="IPR028081">
    <property type="entry name" value="Leu-bd"/>
</dbReference>
<dbReference type="SUPFAM" id="SSF53822">
    <property type="entry name" value="Periplasmic binding protein-like I"/>
    <property type="match status" value="1"/>
</dbReference>
<dbReference type="PANTHER" id="PTHR30483">
    <property type="entry name" value="LEUCINE-SPECIFIC-BINDING PROTEIN"/>
    <property type="match status" value="1"/>
</dbReference>
<dbReference type="CDD" id="cd06327">
    <property type="entry name" value="PBP1_SBP-like"/>
    <property type="match status" value="1"/>
</dbReference>
<accession>A0ABZ0CRX4</accession>
<keyword evidence="2 3" id="KW-0732">Signal</keyword>
<proteinExistence type="inferred from homology"/>
<dbReference type="EMBL" id="CP136336">
    <property type="protein sequence ID" value="WOB07613.1"/>
    <property type="molecule type" value="Genomic_DNA"/>
</dbReference>
<evidence type="ECO:0000256" key="3">
    <source>
        <dbReference type="SAM" id="SignalP"/>
    </source>
</evidence>
<evidence type="ECO:0000313" key="6">
    <source>
        <dbReference type="Proteomes" id="UP001303946"/>
    </source>
</evidence>
<evidence type="ECO:0000256" key="2">
    <source>
        <dbReference type="ARBA" id="ARBA00022729"/>
    </source>
</evidence>
<evidence type="ECO:0000313" key="5">
    <source>
        <dbReference type="EMBL" id="WOB07613.1"/>
    </source>
</evidence>